<proteinExistence type="predicted"/>
<accession>L8JYF2</accession>
<dbReference type="Proteomes" id="UP000011135">
    <property type="component" value="Unassembled WGS sequence"/>
</dbReference>
<dbReference type="AlphaFoldDB" id="L8JYF2"/>
<gene>
    <name evidence="1" type="ORF">C900_05242</name>
</gene>
<dbReference type="STRING" id="1237149.C900_05242"/>
<dbReference type="RefSeq" id="WP_009578212.1">
    <property type="nucleotide sequence ID" value="NZ_AMZN01000008.1"/>
</dbReference>
<protein>
    <submittedName>
        <fullName evidence="1">Uncharacterized protein</fullName>
    </submittedName>
</protein>
<sequence>MKNLRNKIHLSNILTCINEIDNYCADLTQEQMQDEELRMLLYRNLTMLGMEASHVQLEHPSIRTLKSFEKADYINGLGRDTYAIFNFIVNDLSYLKNIVVGLVNGKKRLRGKKKMAMA</sequence>
<organism evidence="1 2">
    <name type="scientific">Fulvivirga imtechensis AK7</name>
    <dbReference type="NCBI Taxonomy" id="1237149"/>
    <lineage>
        <taxon>Bacteria</taxon>
        <taxon>Pseudomonadati</taxon>
        <taxon>Bacteroidota</taxon>
        <taxon>Cytophagia</taxon>
        <taxon>Cytophagales</taxon>
        <taxon>Fulvivirgaceae</taxon>
        <taxon>Fulvivirga</taxon>
    </lineage>
</organism>
<keyword evidence="2" id="KW-1185">Reference proteome</keyword>
<dbReference type="OrthoDB" id="9888351at2"/>
<evidence type="ECO:0000313" key="1">
    <source>
        <dbReference type="EMBL" id="ELR73193.1"/>
    </source>
</evidence>
<evidence type="ECO:0000313" key="2">
    <source>
        <dbReference type="Proteomes" id="UP000011135"/>
    </source>
</evidence>
<dbReference type="EMBL" id="AMZN01000008">
    <property type="protein sequence ID" value="ELR73193.1"/>
    <property type="molecule type" value="Genomic_DNA"/>
</dbReference>
<comment type="caution">
    <text evidence="1">The sequence shown here is derived from an EMBL/GenBank/DDBJ whole genome shotgun (WGS) entry which is preliminary data.</text>
</comment>
<name>L8JYF2_9BACT</name>
<reference evidence="1 2" key="1">
    <citation type="submission" date="2012-12" db="EMBL/GenBank/DDBJ databases">
        <title>Genome assembly of Fulvivirga imtechensis AK7.</title>
        <authorList>
            <person name="Nupur N."/>
            <person name="Khatri I."/>
            <person name="Kumar R."/>
            <person name="Subramanian S."/>
            <person name="Pinnaka A."/>
        </authorList>
    </citation>
    <scope>NUCLEOTIDE SEQUENCE [LARGE SCALE GENOMIC DNA]</scope>
    <source>
        <strain evidence="1 2">AK7</strain>
    </source>
</reference>